<evidence type="ECO:0000256" key="6">
    <source>
        <dbReference type="SAM" id="MobiDB-lite"/>
    </source>
</evidence>
<dbReference type="InterPro" id="IPR036259">
    <property type="entry name" value="MFS_trans_sf"/>
</dbReference>
<dbReference type="Gene3D" id="1.20.1250.20">
    <property type="entry name" value="MFS general substrate transporter like domains"/>
    <property type="match status" value="1"/>
</dbReference>
<comment type="subcellular location">
    <subcellularLocation>
        <location evidence="1">Cell membrane</location>
        <topology evidence="1">Multi-pass membrane protein</topology>
    </subcellularLocation>
</comment>
<keyword evidence="4 7" id="KW-1133">Transmembrane helix</keyword>
<dbReference type="AlphaFoldDB" id="A0A918QFA2"/>
<feature type="transmembrane region" description="Helical" evidence="7">
    <location>
        <begin position="365"/>
        <end position="388"/>
    </location>
</feature>
<proteinExistence type="predicted"/>
<evidence type="ECO:0000256" key="4">
    <source>
        <dbReference type="ARBA" id="ARBA00022989"/>
    </source>
</evidence>
<dbReference type="Proteomes" id="UP000622166">
    <property type="component" value="Unassembled WGS sequence"/>
</dbReference>
<dbReference type="Pfam" id="PF07690">
    <property type="entry name" value="MFS_1"/>
    <property type="match status" value="1"/>
</dbReference>
<feature type="transmembrane region" description="Helical" evidence="7">
    <location>
        <begin position="325"/>
        <end position="344"/>
    </location>
</feature>
<feature type="region of interest" description="Disordered" evidence="6">
    <location>
        <begin position="1"/>
        <end position="20"/>
    </location>
</feature>
<feature type="transmembrane region" description="Helical" evidence="7">
    <location>
        <begin position="302"/>
        <end position="319"/>
    </location>
</feature>
<gene>
    <name evidence="9" type="ORF">GCM10010365_75680</name>
</gene>
<dbReference type="EMBL" id="BMVW01000032">
    <property type="protein sequence ID" value="GGZ44077.1"/>
    <property type="molecule type" value="Genomic_DNA"/>
</dbReference>
<feature type="transmembrane region" description="Helical" evidence="7">
    <location>
        <begin position="394"/>
        <end position="412"/>
    </location>
</feature>
<evidence type="ECO:0000313" key="10">
    <source>
        <dbReference type="Proteomes" id="UP000622166"/>
    </source>
</evidence>
<dbReference type="PROSITE" id="PS50850">
    <property type="entry name" value="MFS"/>
    <property type="match status" value="1"/>
</dbReference>
<evidence type="ECO:0000256" key="2">
    <source>
        <dbReference type="ARBA" id="ARBA00022475"/>
    </source>
</evidence>
<evidence type="ECO:0000259" key="8">
    <source>
        <dbReference type="PROSITE" id="PS50850"/>
    </source>
</evidence>
<evidence type="ECO:0000256" key="1">
    <source>
        <dbReference type="ARBA" id="ARBA00004651"/>
    </source>
</evidence>
<dbReference type="PANTHER" id="PTHR23513:SF6">
    <property type="entry name" value="MAJOR FACILITATOR SUPERFAMILY ASSOCIATED DOMAIN-CONTAINING PROTEIN"/>
    <property type="match status" value="1"/>
</dbReference>
<protein>
    <submittedName>
        <fullName evidence="9">MFS transporter</fullName>
    </submittedName>
</protein>
<feature type="region of interest" description="Disordered" evidence="6">
    <location>
        <begin position="426"/>
        <end position="461"/>
    </location>
</feature>
<name>A0A918QFA2_9ACTN</name>
<keyword evidence="2" id="KW-1003">Cell membrane</keyword>
<evidence type="ECO:0000256" key="7">
    <source>
        <dbReference type="SAM" id="Phobius"/>
    </source>
</evidence>
<organism evidence="9 10">
    <name type="scientific">Streptomyces poonensis</name>
    <dbReference type="NCBI Taxonomy" id="68255"/>
    <lineage>
        <taxon>Bacteria</taxon>
        <taxon>Bacillati</taxon>
        <taxon>Actinomycetota</taxon>
        <taxon>Actinomycetes</taxon>
        <taxon>Kitasatosporales</taxon>
        <taxon>Streptomycetaceae</taxon>
        <taxon>Streptomyces</taxon>
    </lineage>
</organism>
<dbReference type="PANTHER" id="PTHR23513">
    <property type="entry name" value="INTEGRAL MEMBRANE EFFLUX PROTEIN-RELATED"/>
    <property type="match status" value="1"/>
</dbReference>
<evidence type="ECO:0000256" key="5">
    <source>
        <dbReference type="ARBA" id="ARBA00023136"/>
    </source>
</evidence>
<dbReference type="RefSeq" id="WP_189867398.1">
    <property type="nucleotide sequence ID" value="NZ_BMVW01000032.1"/>
</dbReference>
<dbReference type="GO" id="GO:0022857">
    <property type="term" value="F:transmembrane transporter activity"/>
    <property type="evidence" value="ECO:0007669"/>
    <property type="project" value="InterPro"/>
</dbReference>
<feature type="transmembrane region" description="Helical" evidence="7">
    <location>
        <begin position="61"/>
        <end position="82"/>
    </location>
</feature>
<dbReference type="CDD" id="cd06173">
    <property type="entry name" value="MFS_MefA_like"/>
    <property type="match status" value="1"/>
</dbReference>
<feature type="domain" description="Major facilitator superfamily (MFS) profile" evidence="8">
    <location>
        <begin position="237"/>
        <end position="461"/>
    </location>
</feature>
<feature type="transmembrane region" description="Helical" evidence="7">
    <location>
        <begin position="240"/>
        <end position="262"/>
    </location>
</feature>
<keyword evidence="10" id="KW-1185">Reference proteome</keyword>
<feature type="transmembrane region" description="Helical" evidence="7">
    <location>
        <begin position="178"/>
        <end position="205"/>
    </location>
</feature>
<dbReference type="InterPro" id="IPR011701">
    <property type="entry name" value="MFS"/>
</dbReference>
<dbReference type="GO" id="GO:0005886">
    <property type="term" value="C:plasma membrane"/>
    <property type="evidence" value="ECO:0007669"/>
    <property type="project" value="UniProtKB-SubCell"/>
</dbReference>
<evidence type="ECO:0000313" key="9">
    <source>
        <dbReference type="EMBL" id="GGZ44077.1"/>
    </source>
</evidence>
<feature type="transmembrane region" description="Helical" evidence="7">
    <location>
        <begin position="274"/>
        <end position="295"/>
    </location>
</feature>
<evidence type="ECO:0000256" key="3">
    <source>
        <dbReference type="ARBA" id="ARBA00022692"/>
    </source>
</evidence>
<comment type="caution">
    <text evidence="9">The sequence shown here is derived from an EMBL/GenBank/DDBJ whole genome shotgun (WGS) entry which is preliminary data.</text>
</comment>
<dbReference type="SUPFAM" id="SSF103473">
    <property type="entry name" value="MFS general substrate transporter"/>
    <property type="match status" value="1"/>
</dbReference>
<keyword evidence="3 7" id="KW-0812">Transmembrane</keyword>
<keyword evidence="5 7" id="KW-0472">Membrane</keyword>
<reference evidence="9" key="1">
    <citation type="journal article" date="2014" name="Int. J. Syst. Evol. Microbiol.">
        <title>Complete genome sequence of Corynebacterium casei LMG S-19264T (=DSM 44701T), isolated from a smear-ripened cheese.</title>
        <authorList>
            <consortium name="US DOE Joint Genome Institute (JGI-PGF)"/>
            <person name="Walter F."/>
            <person name="Albersmeier A."/>
            <person name="Kalinowski J."/>
            <person name="Ruckert C."/>
        </authorList>
    </citation>
    <scope>NUCLEOTIDE SEQUENCE</scope>
    <source>
        <strain evidence="9">JCM 4815</strain>
    </source>
</reference>
<reference evidence="9" key="2">
    <citation type="submission" date="2020-09" db="EMBL/GenBank/DDBJ databases">
        <authorList>
            <person name="Sun Q."/>
            <person name="Ohkuma M."/>
        </authorList>
    </citation>
    <scope>NUCLEOTIDE SEQUENCE</scope>
    <source>
        <strain evidence="9">JCM 4815</strain>
    </source>
</reference>
<dbReference type="InterPro" id="IPR020846">
    <property type="entry name" value="MFS_dom"/>
</dbReference>
<accession>A0A918QFA2</accession>
<sequence length="461" mass="46565">MTTDEPTGAPTDGTGDEPPAAVPWRGGFGRLWSAAVLSSFGDALRTAALPLLAVTLTDRPLLVASVTACGYLPWIVFGLLGGAVADRVDQRRAMWTVDALRGVLMAGFAVAVAVDRASILLLIALAFALTTLQTLFDNASTALLPALVDREALGSANARLMTGQRLAGGLLAGPVVPVLIAVSAAAPFAANALTFLAAAALVASLRTAPPRREPRPGGSTLRAEIAAGLRTLGRDRALRGLCAATALCNVGMGALIATLVLLVTDWLDAGTAGYAAATVAYTVGSLAGGVLNGWVSGRLGRMRSVLLAGAAQIAALVVMGSVRSLAALVVSLAVFGFMGMVWNVNTTTAMQRRSPAEMLGRVSSAFRTLAVAGAPLGALLGGGAVTVLGPSTPALLAAAFFALSLAALIPVLKADASGADAVDVPDDNRTTAHVPSGSIRLGPAAGQGTRAGQKERRRKTG</sequence>
<feature type="transmembrane region" description="Helical" evidence="7">
    <location>
        <begin position="103"/>
        <end position="129"/>
    </location>
</feature>